<keyword evidence="3" id="KW-1185">Reference proteome</keyword>
<reference evidence="2 3" key="1">
    <citation type="journal article" date="2011" name="Cell">
        <title>The monarch butterfly genome yields insights into long-distance migration.</title>
        <authorList>
            <person name="Zhan S."/>
            <person name="Merlin C."/>
            <person name="Boore J.L."/>
            <person name="Reppert S.M."/>
        </authorList>
    </citation>
    <scope>NUCLEOTIDE SEQUENCE [LARGE SCALE GENOMIC DNA]</scope>
    <source>
        <strain evidence="2">F-2</strain>
    </source>
</reference>
<feature type="region of interest" description="Disordered" evidence="1">
    <location>
        <begin position="61"/>
        <end position="117"/>
    </location>
</feature>
<evidence type="ECO:0000313" key="3">
    <source>
        <dbReference type="Proteomes" id="UP000007151"/>
    </source>
</evidence>
<evidence type="ECO:0000256" key="1">
    <source>
        <dbReference type="SAM" id="MobiDB-lite"/>
    </source>
</evidence>
<dbReference type="InParanoid" id="A0A212F230"/>
<gene>
    <name evidence="2" type="ORF">KGM_202758</name>
</gene>
<dbReference type="Proteomes" id="UP000007151">
    <property type="component" value="Unassembled WGS sequence"/>
</dbReference>
<feature type="compositionally biased region" description="Low complexity" evidence="1">
    <location>
        <begin position="73"/>
        <end position="85"/>
    </location>
</feature>
<organism evidence="2 3">
    <name type="scientific">Danaus plexippus plexippus</name>
    <dbReference type="NCBI Taxonomy" id="278856"/>
    <lineage>
        <taxon>Eukaryota</taxon>
        <taxon>Metazoa</taxon>
        <taxon>Ecdysozoa</taxon>
        <taxon>Arthropoda</taxon>
        <taxon>Hexapoda</taxon>
        <taxon>Insecta</taxon>
        <taxon>Pterygota</taxon>
        <taxon>Neoptera</taxon>
        <taxon>Endopterygota</taxon>
        <taxon>Lepidoptera</taxon>
        <taxon>Glossata</taxon>
        <taxon>Ditrysia</taxon>
        <taxon>Papilionoidea</taxon>
        <taxon>Nymphalidae</taxon>
        <taxon>Danainae</taxon>
        <taxon>Danaini</taxon>
        <taxon>Danaina</taxon>
        <taxon>Danaus</taxon>
        <taxon>Danaus</taxon>
    </lineage>
</organism>
<dbReference type="EMBL" id="AGBW02010785">
    <property type="protein sequence ID" value="OWR47773.1"/>
    <property type="molecule type" value="Genomic_DNA"/>
</dbReference>
<sequence>MKIDKPALVYRDWCMRPVYDAAGPAVPTARMKTVVAAAHAHSPCQLQQRPSDIANKTMRIRRRTRAPPPPPRSIATIATISTTASVERSSHSNSDNKYYTPPRHYSVNARDIRDPKP</sequence>
<proteinExistence type="predicted"/>
<dbReference type="KEGG" id="dpl:KGM_202758"/>
<comment type="caution">
    <text evidence="2">The sequence shown here is derived from an EMBL/GenBank/DDBJ whole genome shotgun (WGS) entry which is preliminary data.</text>
</comment>
<dbReference type="AlphaFoldDB" id="A0A212F230"/>
<name>A0A212F230_DANPL</name>
<evidence type="ECO:0000313" key="2">
    <source>
        <dbReference type="EMBL" id="OWR47773.1"/>
    </source>
</evidence>
<accession>A0A212F230</accession>
<protein>
    <submittedName>
        <fullName evidence="2">Uncharacterized protein</fullName>
    </submittedName>
</protein>